<dbReference type="Pfam" id="PF13839">
    <property type="entry name" value="PC-Esterase"/>
    <property type="match status" value="1"/>
</dbReference>
<feature type="domain" description="Trichome birefringence-like C-terminal" evidence="8">
    <location>
        <begin position="150"/>
        <end position="430"/>
    </location>
</feature>
<comment type="caution">
    <text evidence="10">The sequence shown here is derived from an EMBL/GenBank/DDBJ whole genome shotgun (WGS) entry which is preliminary data.</text>
</comment>
<keyword evidence="3 7" id="KW-0812">Transmembrane</keyword>
<keyword evidence="5 7" id="KW-1133">Transmembrane helix</keyword>
<dbReference type="GO" id="GO:0016020">
    <property type="term" value="C:membrane"/>
    <property type="evidence" value="ECO:0007669"/>
    <property type="project" value="UniProtKB-SubCell"/>
</dbReference>
<evidence type="ECO:0000256" key="3">
    <source>
        <dbReference type="ARBA" id="ARBA00022692"/>
    </source>
</evidence>
<sequence length="440" mass="50239">MAKNTSLEASDNVDLKKYKRFNLLEPTLASLGFFLVTLLFITTFFYFNFETAANSNRPPWVAWMGSINGAPSPLSSPSILAICGNERVGFLEEGGDSCDIFDGNWVWDDSYPLYKSPYCPFIDGGFRCSEHGRPNDFYTKWRWQPKECNLPRFDAGKMLKMLRNKRVVFAGDSIARNQWESLLCLLSTAVSNRSSIYEVNGNPITKHSGFLVFKFEDFNSTVEYYRSPFLVVQGRPPIGAPPEIKYALRIDQIAWSSSQWRDADLLILNSGHWWTYEKTVRAGCNFQEGEELKMNMSVEAAYRRSIETVVDWVNTQVNPKKTQVFFRTYAPSHFRGGNWNNGGGCHLDMLPDLGPLVGVSYRLKIVSDVLSQRPNSLGVLNVTNMTTRRKDGHPSIYKKWPENEPASHHQDCSHWCLPGVPDSWNELLYAIYLKRELIQA</sequence>
<evidence type="ECO:0000313" key="11">
    <source>
        <dbReference type="Proteomes" id="UP000237105"/>
    </source>
</evidence>
<feature type="domain" description="Trichome birefringence-like N-terminal" evidence="9">
    <location>
        <begin position="97"/>
        <end position="149"/>
    </location>
</feature>
<evidence type="ECO:0000259" key="9">
    <source>
        <dbReference type="Pfam" id="PF14416"/>
    </source>
</evidence>
<dbReference type="InterPro" id="IPR029962">
    <property type="entry name" value="TBL"/>
</dbReference>
<comment type="subcellular location">
    <subcellularLocation>
        <location evidence="1">Membrane</location>
        <topology evidence="1">Single-pass membrane protein</topology>
    </subcellularLocation>
</comment>
<feature type="transmembrane region" description="Helical" evidence="7">
    <location>
        <begin position="27"/>
        <end position="47"/>
    </location>
</feature>
<evidence type="ECO:0000256" key="4">
    <source>
        <dbReference type="ARBA" id="ARBA00022968"/>
    </source>
</evidence>
<dbReference type="AlphaFoldDB" id="A0A2P5CXN7"/>
<dbReference type="STRING" id="3476.A0A2P5CXN7"/>
<keyword evidence="6 7" id="KW-0472">Membrane</keyword>
<evidence type="ECO:0000256" key="5">
    <source>
        <dbReference type="ARBA" id="ARBA00022989"/>
    </source>
</evidence>
<accession>A0A2P5CXN7</accession>
<name>A0A2P5CXN7_PARAD</name>
<dbReference type="GO" id="GO:0005794">
    <property type="term" value="C:Golgi apparatus"/>
    <property type="evidence" value="ECO:0007669"/>
    <property type="project" value="TreeGrafter"/>
</dbReference>
<gene>
    <name evidence="10" type="ORF">PanWU01x14_115390</name>
</gene>
<evidence type="ECO:0000259" key="8">
    <source>
        <dbReference type="Pfam" id="PF13839"/>
    </source>
</evidence>
<evidence type="ECO:0000256" key="1">
    <source>
        <dbReference type="ARBA" id="ARBA00004167"/>
    </source>
</evidence>
<reference evidence="11" key="1">
    <citation type="submission" date="2016-06" db="EMBL/GenBank/DDBJ databases">
        <title>Parallel loss of symbiosis genes in relatives of nitrogen-fixing non-legume Parasponia.</title>
        <authorList>
            <person name="Van Velzen R."/>
            <person name="Holmer R."/>
            <person name="Bu F."/>
            <person name="Rutten L."/>
            <person name="Van Zeijl A."/>
            <person name="Liu W."/>
            <person name="Santuari L."/>
            <person name="Cao Q."/>
            <person name="Sharma T."/>
            <person name="Shen D."/>
            <person name="Roswanjaya Y."/>
            <person name="Wardhani T."/>
            <person name="Kalhor M.S."/>
            <person name="Jansen J."/>
            <person name="Van den Hoogen J."/>
            <person name="Gungor B."/>
            <person name="Hartog M."/>
            <person name="Hontelez J."/>
            <person name="Verver J."/>
            <person name="Yang W.-C."/>
            <person name="Schijlen E."/>
            <person name="Repin R."/>
            <person name="Schilthuizen M."/>
            <person name="Schranz E."/>
            <person name="Heidstra R."/>
            <person name="Miyata K."/>
            <person name="Fedorova E."/>
            <person name="Kohlen W."/>
            <person name="Bisseling T."/>
            <person name="Smit S."/>
            <person name="Geurts R."/>
        </authorList>
    </citation>
    <scope>NUCLEOTIDE SEQUENCE [LARGE SCALE GENOMIC DNA]</scope>
    <source>
        <strain evidence="11">cv. WU1-14</strain>
    </source>
</reference>
<keyword evidence="11" id="KW-1185">Reference proteome</keyword>
<dbReference type="OrthoDB" id="630188at2759"/>
<dbReference type="GO" id="GO:0016413">
    <property type="term" value="F:O-acetyltransferase activity"/>
    <property type="evidence" value="ECO:0007669"/>
    <property type="project" value="InterPro"/>
</dbReference>
<proteinExistence type="inferred from homology"/>
<dbReference type="InterPro" id="IPR026057">
    <property type="entry name" value="TBL_C"/>
</dbReference>
<evidence type="ECO:0000313" key="10">
    <source>
        <dbReference type="EMBL" id="PON65796.1"/>
    </source>
</evidence>
<dbReference type="PANTHER" id="PTHR32285">
    <property type="entry name" value="PROTEIN TRICHOME BIREFRINGENCE-LIKE 9-RELATED"/>
    <property type="match status" value="1"/>
</dbReference>
<dbReference type="Proteomes" id="UP000237105">
    <property type="component" value="Unassembled WGS sequence"/>
</dbReference>
<keyword evidence="4" id="KW-0735">Signal-anchor</keyword>
<evidence type="ECO:0000256" key="7">
    <source>
        <dbReference type="SAM" id="Phobius"/>
    </source>
</evidence>
<dbReference type="PANTHER" id="PTHR32285:SF313">
    <property type="entry name" value="PMR5_CAS1P GDSL_SGNH-LIKE ACYL-ESTERASE FAMILY PROTEIN"/>
    <property type="match status" value="1"/>
</dbReference>
<dbReference type="Pfam" id="PF14416">
    <property type="entry name" value="PMR5N"/>
    <property type="match status" value="1"/>
</dbReference>
<protein>
    <submittedName>
        <fullName evidence="10">Trichome birefringence-like family</fullName>
    </submittedName>
</protein>
<dbReference type="InterPro" id="IPR025846">
    <property type="entry name" value="TBL_N"/>
</dbReference>
<organism evidence="10 11">
    <name type="scientific">Parasponia andersonii</name>
    <name type="common">Sponia andersonii</name>
    <dbReference type="NCBI Taxonomy" id="3476"/>
    <lineage>
        <taxon>Eukaryota</taxon>
        <taxon>Viridiplantae</taxon>
        <taxon>Streptophyta</taxon>
        <taxon>Embryophyta</taxon>
        <taxon>Tracheophyta</taxon>
        <taxon>Spermatophyta</taxon>
        <taxon>Magnoliopsida</taxon>
        <taxon>eudicotyledons</taxon>
        <taxon>Gunneridae</taxon>
        <taxon>Pentapetalae</taxon>
        <taxon>rosids</taxon>
        <taxon>fabids</taxon>
        <taxon>Rosales</taxon>
        <taxon>Cannabaceae</taxon>
        <taxon>Parasponia</taxon>
    </lineage>
</organism>
<evidence type="ECO:0000256" key="6">
    <source>
        <dbReference type="ARBA" id="ARBA00023136"/>
    </source>
</evidence>
<comment type="similarity">
    <text evidence="2">Belongs to the PC-esterase family. TBL subfamily.</text>
</comment>
<dbReference type="EMBL" id="JXTB01000085">
    <property type="protein sequence ID" value="PON65796.1"/>
    <property type="molecule type" value="Genomic_DNA"/>
</dbReference>
<evidence type="ECO:0000256" key="2">
    <source>
        <dbReference type="ARBA" id="ARBA00007727"/>
    </source>
</evidence>